<dbReference type="SUPFAM" id="SSF55031">
    <property type="entry name" value="Bacterial exopeptidase dimerisation domain"/>
    <property type="match status" value="1"/>
</dbReference>
<dbReference type="PANTHER" id="PTHR43808">
    <property type="entry name" value="ACETYLORNITHINE DEACETYLASE"/>
    <property type="match status" value="1"/>
</dbReference>
<dbReference type="EMBL" id="CP047186">
    <property type="protein sequence ID" value="QHC56104.1"/>
    <property type="molecule type" value="Genomic_DNA"/>
</dbReference>
<evidence type="ECO:0000313" key="5">
    <source>
        <dbReference type="EMBL" id="QHC56104.1"/>
    </source>
</evidence>
<dbReference type="InterPro" id="IPR017150">
    <property type="entry name" value="Pept_M20_glutamate_carboxypep"/>
</dbReference>
<dbReference type="RefSeq" id="WP_132504868.1">
    <property type="nucleotide sequence ID" value="NZ_CP047186.1"/>
</dbReference>
<evidence type="ECO:0000256" key="3">
    <source>
        <dbReference type="PIRSR" id="PIRSR037238-1"/>
    </source>
</evidence>
<dbReference type="GO" id="GO:0016787">
    <property type="term" value="F:hydrolase activity"/>
    <property type="evidence" value="ECO:0007669"/>
    <property type="project" value="UniProtKB-KW"/>
</dbReference>
<dbReference type="PIRSF" id="PIRSF037238">
    <property type="entry name" value="Carboxypeptidase_G2"/>
    <property type="match status" value="1"/>
</dbReference>
<dbReference type="Gene3D" id="3.40.630.10">
    <property type="entry name" value="Zn peptidases"/>
    <property type="match status" value="1"/>
</dbReference>
<dbReference type="Proteomes" id="UP000465031">
    <property type="component" value="Chromosome"/>
</dbReference>
<feature type="domain" description="Peptidase M20 dimerisation" evidence="4">
    <location>
        <begin position="197"/>
        <end position="290"/>
    </location>
</feature>
<gene>
    <name evidence="5" type="ORF">GSU10_10995</name>
</gene>
<feature type="active site" description="Proton acceptor" evidence="3">
    <location>
        <position position="163"/>
    </location>
</feature>
<dbReference type="InterPro" id="IPR036264">
    <property type="entry name" value="Bact_exopeptidase_dim_dom"/>
</dbReference>
<proteinExistence type="predicted"/>
<reference evidence="6" key="1">
    <citation type="submission" date="2019-12" db="EMBL/GenBank/DDBJ databases">
        <title>Complete and draft genome sequences of new strains and members of some known species of the genus Rathayibacter isolated from plants.</title>
        <authorList>
            <person name="Tarlachkov S.V."/>
            <person name="Starodumova I.P."/>
            <person name="Dorofeeva L.V."/>
            <person name="Prisyazhnaya N.V."/>
            <person name="Leyn S."/>
            <person name="Zlamal J."/>
            <person name="Elan M."/>
            <person name="Osterman A.L."/>
            <person name="Nadler S."/>
            <person name="Subbotin S.A."/>
            <person name="Evtushenko L.I."/>
        </authorList>
    </citation>
    <scope>NUCLEOTIDE SEQUENCE [LARGE SCALE GENOMIC DNA]</scope>
    <source>
        <strain evidence="6">VKM Ac-2761</strain>
    </source>
</reference>
<dbReference type="AlphaFoldDB" id="A0AAE6V718"/>
<evidence type="ECO:0000256" key="1">
    <source>
        <dbReference type="ARBA" id="ARBA00022723"/>
    </source>
</evidence>
<feature type="active site" evidence="3">
    <location>
        <position position="103"/>
    </location>
</feature>
<accession>A0AAE6V718</accession>
<dbReference type="PANTHER" id="PTHR43808:SF9">
    <property type="entry name" value="BLL0789 PROTEIN"/>
    <property type="match status" value="1"/>
</dbReference>
<dbReference type="Pfam" id="PF07687">
    <property type="entry name" value="M20_dimer"/>
    <property type="match status" value="1"/>
</dbReference>
<dbReference type="InterPro" id="IPR002933">
    <property type="entry name" value="Peptidase_M20"/>
</dbReference>
<dbReference type="InterPro" id="IPR050072">
    <property type="entry name" value="Peptidase_M20A"/>
</dbReference>
<name>A0AAE6V718_9MICO</name>
<keyword evidence="2" id="KW-0378">Hydrolase</keyword>
<sequence length="407" mass="43322">MTFPDADDAARVRAFLRDSRARLIDDIRHLVMIESPSDSLEALGELHAYLVHWVGERLGHDLDVQHQRGQDAPTATSWTIAASGGTRASRGTRPFVALLGHYDTVWPLGTTRSWPFAVDGDQLTGPGSYDMKVGLVQMVWLVAALRHARLPHPAIRLVMSGDEEVGSVSSRSFLERQSTGADAVLVFEGAIGEAVKTARKGIGRFVIDVVGVEAHAGVEPEKGASAIHELGALIPRVLAIERAEAGTSVNIGVVGGGSRVNVTTARVRLELEARIRGSAEAARVEAELNALEASDPRIRLEVRGSWERPVFERTASVAALYRRAERVARRIDVPLTEIAVGGASDGNFVAALGLPVLDGLGAPGSGAHARTESVGIGGMLERTTLAALLVSSFAEEQQGPATTKEQQ</sequence>
<keyword evidence="1" id="KW-0479">Metal-binding</keyword>
<dbReference type="SUPFAM" id="SSF53187">
    <property type="entry name" value="Zn-dependent exopeptidases"/>
    <property type="match status" value="1"/>
</dbReference>
<dbReference type="InterPro" id="IPR011650">
    <property type="entry name" value="Peptidase_M20_dimer"/>
</dbReference>
<dbReference type="KEGG" id="rte:GSU10_10995"/>
<evidence type="ECO:0000313" key="6">
    <source>
        <dbReference type="Proteomes" id="UP000465031"/>
    </source>
</evidence>
<dbReference type="Gene3D" id="3.30.70.360">
    <property type="match status" value="1"/>
</dbReference>
<dbReference type="Pfam" id="PF01546">
    <property type="entry name" value="Peptidase_M20"/>
    <property type="match status" value="1"/>
</dbReference>
<protein>
    <submittedName>
        <fullName evidence="5">M20/M25/M40 family metallo-hydrolase</fullName>
    </submittedName>
</protein>
<dbReference type="GO" id="GO:0046872">
    <property type="term" value="F:metal ion binding"/>
    <property type="evidence" value="ECO:0007669"/>
    <property type="project" value="UniProtKB-KW"/>
</dbReference>
<evidence type="ECO:0000259" key="4">
    <source>
        <dbReference type="Pfam" id="PF07687"/>
    </source>
</evidence>
<evidence type="ECO:0000256" key="2">
    <source>
        <dbReference type="ARBA" id="ARBA00022801"/>
    </source>
</evidence>
<organism evidence="5 6">
    <name type="scientific">Rathayibacter tanaceti</name>
    <dbReference type="NCBI Taxonomy" id="1671680"/>
    <lineage>
        <taxon>Bacteria</taxon>
        <taxon>Bacillati</taxon>
        <taxon>Actinomycetota</taxon>
        <taxon>Actinomycetes</taxon>
        <taxon>Micrococcales</taxon>
        <taxon>Microbacteriaceae</taxon>
        <taxon>Rathayibacter</taxon>
    </lineage>
</organism>